<name>A0A395IMC9_9HELO</name>
<accession>A0A395IMC9</accession>
<feature type="compositionally biased region" description="Acidic residues" evidence="1">
    <location>
        <begin position="754"/>
        <end position="765"/>
    </location>
</feature>
<dbReference type="AlphaFoldDB" id="A0A395IMC9"/>
<feature type="compositionally biased region" description="Acidic residues" evidence="1">
    <location>
        <begin position="686"/>
        <end position="714"/>
    </location>
</feature>
<feature type="compositionally biased region" description="Basic and acidic residues" evidence="1">
    <location>
        <begin position="381"/>
        <end position="395"/>
    </location>
</feature>
<evidence type="ECO:0000313" key="2">
    <source>
        <dbReference type="EMBL" id="RAL60533.1"/>
    </source>
</evidence>
<feature type="region of interest" description="Disordered" evidence="1">
    <location>
        <begin position="343"/>
        <end position="412"/>
    </location>
</feature>
<feature type="compositionally biased region" description="Acidic residues" evidence="1">
    <location>
        <begin position="579"/>
        <end position="590"/>
    </location>
</feature>
<gene>
    <name evidence="2" type="ORF">DID88_009729</name>
</gene>
<organism evidence="2 3">
    <name type="scientific">Monilinia fructigena</name>
    <dbReference type="NCBI Taxonomy" id="38457"/>
    <lineage>
        <taxon>Eukaryota</taxon>
        <taxon>Fungi</taxon>
        <taxon>Dikarya</taxon>
        <taxon>Ascomycota</taxon>
        <taxon>Pezizomycotina</taxon>
        <taxon>Leotiomycetes</taxon>
        <taxon>Helotiales</taxon>
        <taxon>Sclerotiniaceae</taxon>
        <taxon>Monilinia</taxon>
    </lineage>
</organism>
<reference evidence="2 3" key="1">
    <citation type="submission" date="2018-06" db="EMBL/GenBank/DDBJ databases">
        <title>Genome Sequence of the Brown Rot Fungal Pathogen Monilinia fructigena.</title>
        <authorList>
            <person name="Landi L."/>
            <person name="De Miccolis Angelini R.M."/>
            <person name="Pollastro S."/>
            <person name="Abate D."/>
            <person name="Faretra F."/>
            <person name="Romanazzi G."/>
        </authorList>
    </citation>
    <scope>NUCLEOTIDE SEQUENCE [LARGE SCALE GENOMIC DNA]</scope>
    <source>
        <strain evidence="2 3">Mfrg269</strain>
    </source>
</reference>
<sequence>MDPKSDFKTVHNGIKEFSKRIESAPNAPAGLLDTFTPIILSFCFLDIQSKSFTSILQFSRTDDKGLGATAQEFMNEISEKNPQVLTANIKELCKTLEDEAPTETKDNEPGTVATLKAYRKFIQTLVSYASYGTPPQASKYAITLLMTASDRKEMHAKDILEKSTKDWKYGEDHFLTKLAAISQLQLLSPKIADDFNDEILEITTPKNFFSKSEHQRKIMIQIGKTMMNWMKNVKLNVGIEDFGLIFKYAQTVKQARDAIHPDKSENLYVLSDLTQAIISKWEAKKGWTMQSYPAKIRVPAKLFGALQSHSIAQEIAEKNYLPERVDLELDKLIRGLDKKKKRKSIDESSLPASKKQKSESKSKSIGSKKERRIKTQKTKKIKEPRISTISDSERRKSGRGTSGRKSYVDRDDSEDEDECWKGLVNGNIMMKMVIGLNLKKRKKRKRRQREKRGRRKRQRGRQRRYQRRQGSKSSGKGKGKGKAKGKGKSKAKTPTKKSARTVVSEDEVEDEVQVEAEYEANVRSEAEADVEPEAEQEDIDMDDEPELEPELESEPEPNVESKAKKFLKATPAPTSTTINEDEIEQEDAVMEDIVSPPKRTSRSTKPLLEGKGKKVVSEVDEGNNQSPVDTVELTETLKDSHLQTSSPPIKTNSRNSRSTGRGRNVKGKKVISQEPEEEVQLKDNSLVEDGDTEMIDEPELQSEVEVEAEVDIEEPQTNGKKTLNTRGSTKSDLVVSTREALKPTRNTRGKVQDVEVETEVLEEESTPVSKKGRGKKVGQVKEVVGSGSGSGRTTRGRPSRG</sequence>
<dbReference type="EMBL" id="QKRW01000039">
    <property type="protein sequence ID" value="RAL60533.1"/>
    <property type="molecule type" value="Genomic_DNA"/>
</dbReference>
<feature type="compositionally biased region" description="Basic residues" evidence="1">
    <location>
        <begin position="438"/>
        <end position="499"/>
    </location>
</feature>
<proteinExistence type="predicted"/>
<feature type="compositionally biased region" description="Basic residues" evidence="1">
    <location>
        <begin position="369"/>
        <end position="380"/>
    </location>
</feature>
<dbReference type="OrthoDB" id="200660at2759"/>
<evidence type="ECO:0000256" key="1">
    <source>
        <dbReference type="SAM" id="MobiDB-lite"/>
    </source>
</evidence>
<feature type="compositionally biased region" description="Basic and acidic residues" evidence="1">
    <location>
        <begin position="608"/>
        <end position="617"/>
    </location>
</feature>
<evidence type="ECO:0000313" key="3">
    <source>
        <dbReference type="Proteomes" id="UP000249056"/>
    </source>
</evidence>
<dbReference type="Proteomes" id="UP000249056">
    <property type="component" value="Unassembled WGS sequence"/>
</dbReference>
<protein>
    <submittedName>
        <fullName evidence="2">Uncharacterized protein</fullName>
    </submittedName>
</protein>
<dbReference type="Pfam" id="PF20168">
    <property type="entry name" value="PDS5"/>
    <property type="match status" value="2"/>
</dbReference>
<keyword evidence="3" id="KW-1185">Reference proteome</keyword>
<feature type="compositionally biased region" description="Acidic residues" evidence="1">
    <location>
        <begin position="527"/>
        <end position="557"/>
    </location>
</feature>
<feature type="compositionally biased region" description="Low complexity" evidence="1">
    <location>
        <begin position="651"/>
        <end position="662"/>
    </location>
</feature>
<feature type="compositionally biased region" description="Polar residues" evidence="1">
    <location>
        <begin position="715"/>
        <end position="731"/>
    </location>
</feature>
<feature type="region of interest" description="Disordered" evidence="1">
    <location>
        <begin position="434"/>
        <end position="801"/>
    </location>
</feature>
<comment type="caution">
    <text evidence="2">The sequence shown here is derived from an EMBL/GenBank/DDBJ whole genome shotgun (WGS) entry which is preliminary data.</text>
</comment>
<feature type="compositionally biased region" description="Acidic residues" evidence="1">
    <location>
        <begin position="504"/>
        <end position="518"/>
    </location>
</feature>